<dbReference type="EMBL" id="VJXR01000060">
    <property type="protein sequence ID" value="TRW43928.1"/>
    <property type="molecule type" value="Genomic_DNA"/>
</dbReference>
<dbReference type="Gene3D" id="1.20.120.160">
    <property type="entry name" value="HPT domain"/>
    <property type="match status" value="1"/>
</dbReference>
<comment type="caution">
    <text evidence="1">Lacks conserved residue(s) required for the propagation of feature annotation.</text>
</comment>
<keyword evidence="4" id="KW-1185">Reference proteome</keyword>
<dbReference type="InterPro" id="IPR008207">
    <property type="entry name" value="Sig_transdc_His_kin_Hpt_dom"/>
</dbReference>
<evidence type="ECO:0000313" key="4">
    <source>
        <dbReference type="Proteomes" id="UP000318693"/>
    </source>
</evidence>
<dbReference type="Proteomes" id="UP000318693">
    <property type="component" value="Unassembled WGS sequence"/>
</dbReference>
<sequence length="127" mass="13300">MEETIDREALSALVEDVGAARAHTIVGSYLATLDERVYHLRAALAGCDTERAIIALRGLRSASALVGARELAAVVEEVEPALSRGRYAPARAALPEILQSAAATARALLAVLSEPATSGTRRPAPSR</sequence>
<dbReference type="PROSITE" id="PS50894">
    <property type="entry name" value="HPT"/>
    <property type="match status" value="1"/>
</dbReference>
<dbReference type="AlphaFoldDB" id="A0A552WMC9"/>
<dbReference type="SUPFAM" id="SSF47226">
    <property type="entry name" value="Histidine-containing phosphotransfer domain, HPT domain"/>
    <property type="match status" value="1"/>
</dbReference>
<dbReference type="GO" id="GO:0000160">
    <property type="term" value="P:phosphorelay signal transduction system"/>
    <property type="evidence" value="ECO:0007669"/>
    <property type="project" value="InterPro"/>
</dbReference>
<comment type="caution">
    <text evidence="3">The sequence shown here is derived from an EMBL/GenBank/DDBJ whole genome shotgun (WGS) entry which is preliminary data.</text>
</comment>
<accession>A0A552WMC9</accession>
<dbReference type="InterPro" id="IPR036641">
    <property type="entry name" value="HPT_dom_sf"/>
</dbReference>
<evidence type="ECO:0000313" key="3">
    <source>
        <dbReference type="EMBL" id="TRW43928.1"/>
    </source>
</evidence>
<reference evidence="3 4" key="1">
    <citation type="submission" date="2019-07" db="EMBL/GenBank/DDBJ databases">
        <title>Georgenia wutianyii sp. nov. and Georgenia *** sp. nov. isolated from plateau pika (Ochotona curzoniae) in the Qinghai-Tibet plateau of China.</title>
        <authorList>
            <person name="Tian Z."/>
        </authorList>
    </citation>
    <scope>NUCLEOTIDE SEQUENCE [LARGE SCALE GENOMIC DNA]</scope>
    <source>
        <strain evidence="3 4">Z446</strain>
    </source>
</reference>
<feature type="domain" description="HPt" evidence="2">
    <location>
        <begin position="18"/>
        <end position="115"/>
    </location>
</feature>
<gene>
    <name evidence="3" type="ORF">FJ693_15685</name>
</gene>
<proteinExistence type="predicted"/>
<organism evidence="3 4">
    <name type="scientific">Georgenia yuyongxinii</name>
    <dbReference type="NCBI Taxonomy" id="2589797"/>
    <lineage>
        <taxon>Bacteria</taxon>
        <taxon>Bacillati</taxon>
        <taxon>Actinomycetota</taxon>
        <taxon>Actinomycetes</taxon>
        <taxon>Micrococcales</taxon>
        <taxon>Bogoriellaceae</taxon>
        <taxon>Georgenia</taxon>
    </lineage>
</organism>
<protein>
    <recommendedName>
        <fullName evidence="2">HPt domain-containing protein</fullName>
    </recommendedName>
</protein>
<dbReference type="RefSeq" id="WP_143419410.1">
    <property type="nucleotide sequence ID" value="NZ_VJXR01000060.1"/>
</dbReference>
<name>A0A552WMC9_9MICO</name>
<evidence type="ECO:0000259" key="2">
    <source>
        <dbReference type="PROSITE" id="PS50894"/>
    </source>
</evidence>
<evidence type="ECO:0000256" key="1">
    <source>
        <dbReference type="PROSITE-ProRule" id="PRU00110"/>
    </source>
</evidence>